<reference evidence="1 2" key="1">
    <citation type="journal article" date="2014" name="Genome Announc.">
        <title>Draft Genome Sequence of Lutibaculum baratangense Strain AMV1T, Isolated from a Mud Volcano in Andamans, India.</title>
        <authorList>
            <person name="Singh A."/>
            <person name="Sreenivas A."/>
            <person name="Sathyanarayana Reddy G."/>
            <person name="Pinnaka A.K."/>
            <person name="Shivaji S."/>
        </authorList>
    </citation>
    <scope>NUCLEOTIDE SEQUENCE [LARGE SCALE GENOMIC DNA]</scope>
    <source>
        <strain evidence="1 2">AMV1</strain>
    </source>
</reference>
<gene>
    <name evidence="1" type="ORF">N177_4005</name>
</gene>
<keyword evidence="2" id="KW-1185">Reference proteome</keyword>
<name>V4T8H6_9HYPH</name>
<protein>
    <submittedName>
        <fullName evidence="1">Uncharacterized protein</fullName>
    </submittedName>
</protein>
<organism evidence="1 2">
    <name type="scientific">Lutibaculum baratangense AMV1</name>
    <dbReference type="NCBI Taxonomy" id="631454"/>
    <lineage>
        <taxon>Bacteria</taxon>
        <taxon>Pseudomonadati</taxon>
        <taxon>Pseudomonadota</taxon>
        <taxon>Alphaproteobacteria</taxon>
        <taxon>Hyphomicrobiales</taxon>
        <taxon>Tepidamorphaceae</taxon>
        <taxon>Lutibaculum</taxon>
    </lineage>
</organism>
<proteinExistence type="predicted"/>
<dbReference type="STRING" id="631454.N177_4005"/>
<dbReference type="Proteomes" id="UP000017819">
    <property type="component" value="Unassembled WGS sequence"/>
</dbReference>
<evidence type="ECO:0000313" key="2">
    <source>
        <dbReference type="Proteomes" id="UP000017819"/>
    </source>
</evidence>
<dbReference type="AlphaFoldDB" id="V4T8H6"/>
<sequence length="42" mass="4333">MKAFLAGCALMTIIGVAAWVALGSIDMSASSVYVSERGSVRL</sequence>
<dbReference type="EMBL" id="AWXZ01000040">
    <property type="protein sequence ID" value="ESR22868.1"/>
    <property type="molecule type" value="Genomic_DNA"/>
</dbReference>
<dbReference type="RefSeq" id="WP_023434114.1">
    <property type="nucleotide sequence ID" value="NZ_AWXZ01000040.1"/>
</dbReference>
<accession>V4T8H6</accession>
<comment type="caution">
    <text evidence="1">The sequence shown here is derived from an EMBL/GenBank/DDBJ whole genome shotgun (WGS) entry which is preliminary data.</text>
</comment>
<evidence type="ECO:0000313" key="1">
    <source>
        <dbReference type="EMBL" id="ESR22868.1"/>
    </source>
</evidence>